<evidence type="ECO:0000313" key="14">
    <source>
        <dbReference type="Proteomes" id="UP001141552"/>
    </source>
</evidence>
<comment type="similarity">
    <text evidence="2">Belongs to the NADH dehydrogenase family.</text>
</comment>
<dbReference type="InterPro" id="IPR023753">
    <property type="entry name" value="FAD/NAD-binding_dom"/>
</dbReference>
<dbReference type="PRINTS" id="PR00368">
    <property type="entry name" value="FADPNR"/>
</dbReference>
<dbReference type="PRINTS" id="PR00411">
    <property type="entry name" value="PNDRDTASEI"/>
</dbReference>
<dbReference type="GO" id="GO:0003955">
    <property type="term" value="F:NAD(P)H dehydrogenase (quinone) activity"/>
    <property type="evidence" value="ECO:0007669"/>
    <property type="project" value="TreeGrafter"/>
</dbReference>
<evidence type="ECO:0000259" key="11">
    <source>
        <dbReference type="Pfam" id="PF04782"/>
    </source>
</evidence>
<evidence type="ECO:0000256" key="8">
    <source>
        <dbReference type="ARBA" id="ARBA00066844"/>
    </source>
</evidence>
<feature type="compositionally biased region" description="Polar residues" evidence="10">
    <location>
        <begin position="628"/>
        <end position="641"/>
    </location>
</feature>
<evidence type="ECO:0000256" key="1">
    <source>
        <dbReference type="ARBA" id="ARBA00001974"/>
    </source>
</evidence>
<keyword evidence="4" id="KW-0274">FAD</keyword>
<dbReference type="PANTHER" id="PTHR42913">
    <property type="entry name" value="APOPTOSIS-INDUCING FACTOR 1"/>
    <property type="match status" value="1"/>
</dbReference>
<evidence type="ECO:0000256" key="9">
    <source>
        <dbReference type="SAM" id="Coils"/>
    </source>
</evidence>
<dbReference type="AlphaFoldDB" id="A0A9Q0JJX5"/>
<dbReference type="Pfam" id="PF04782">
    <property type="entry name" value="DUF632"/>
    <property type="match status" value="1"/>
</dbReference>
<dbReference type="InterPro" id="IPR036188">
    <property type="entry name" value="FAD/NAD-bd_sf"/>
</dbReference>
<evidence type="ECO:0000256" key="10">
    <source>
        <dbReference type="SAM" id="MobiDB-lite"/>
    </source>
</evidence>
<evidence type="ECO:0000256" key="7">
    <source>
        <dbReference type="ARBA" id="ARBA00052971"/>
    </source>
</evidence>
<evidence type="ECO:0000256" key="3">
    <source>
        <dbReference type="ARBA" id="ARBA00022630"/>
    </source>
</evidence>
<dbReference type="InterPro" id="IPR051169">
    <property type="entry name" value="NADH-Q_oxidoreductase"/>
</dbReference>
<proteinExistence type="inferred from homology"/>
<dbReference type="OrthoDB" id="5376590at2759"/>
<comment type="cofactor">
    <cofactor evidence="1">
        <name>FAD</name>
        <dbReference type="ChEBI" id="CHEBI:57692"/>
    </cofactor>
</comment>
<evidence type="ECO:0000256" key="2">
    <source>
        <dbReference type="ARBA" id="ARBA00005272"/>
    </source>
</evidence>
<dbReference type="Proteomes" id="UP001141552">
    <property type="component" value="Unassembled WGS sequence"/>
</dbReference>
<keyword evidence="5" id="KW-0521">NADP</keyword>
<dbReference type="GO" id="GO:0042372">
    <property type="term" value="P:phylloquinone biosynthetic process"/>
    <property type="evidence" value="ECO:0007669"/>
    <property type="project" value="TreeGrafter"/>
</dbReference>
<reference evidence="13" key="2">
    <citation type="journal article" date="2023" name="Plants (Basel)">
        <title>Annotation of the Turnera subulata (Passifloraceae) Draft Genome Reveals the S-Locus Evolved after the Divergence of Turneroideae from Passifloroideae in a Stepwise Manner.</title>
        <authorList>
            <person name="Henning P.M."/>
            <person name="Roalson E.H."/>
            <person name="Mir W."/>
            <person name="McCubbin A.G."/>
            <person name="Shore J.S."/>
        </authorList>
    </citation>
    <scope>NUCLEOTIDE SEQUENCE</scope>
    <source>
        <strain evidence="13">F60SS</strain>
    </source>
</reference>
<sequence length="843" mass="93126">MKHVASLRVLQRTLIYAEEILGAIYDREWERVKELDQKGAEPDKIFTREASVKRLVAKISLPLVAIDAISARIHKLRDEQLQYQVNELIEGFSKMWKLVIECHRKQLQGIAQATHSASVKIRETSGFKATGKLREKILNWAACFEHYIQAQKAFVKLLNEWLQRCIYLEPEEDGDGNVPVSPSRIGAPAIFIVCNDWCNAIADICEDGVHQAILGFASCLEELQQKRKEEQRQRRKTLGLLKEFEKQVRNASEMYTPGEVPLLDELEGKREELNQQRAAHEAAFELVNNAASRCLTTGLSPIFERYYVCWTNHHKLNTAGLSRASAKLFGVRGSGAHSSLFANFSSFSSAPNTGSRISCSASGAGVSAVSQSETAPKMYTWPDNKRPRVCILGGGFGGLYTALRLESLVWSDDKKPQVLLVDQSERFVFKPMLYELLSGEVDAWEIAPRFSDLLASTGIQFFRDRVKLLHPFDHWASGSSVSGSGGTVLLESGLLIEYDWLVLALGAEAKLDLVPGAAEFALPFSTLEDAFNVDNKLRELERRNFGKDSPIRVAVVGCGYSGVELAATISERLQERGEVKAINVETAVLPNAPAGNREAALKVLSSRKVQLLLGYLVRSIQKAGESEASASPTESGPSQDTALEHSSQKYILELQPVERGLKSQVLEADIVLWTVGSKSLLPQLERSDKPLQLPLNGRGQAETDETLRVKGHPRIFALGDSSALRDSNGRLLPATAQVAFQQADFTGWNLWAAINNRPLLPFRFQNLGEMMTLGRNDAALSPSFIEGLTLEGPIGHTARKIAYLIRLPTDEHRLKVGVSWLTKSAVDSVALVQSTITKVLSGS</sequence>
<dbReference type="SUPFAM" id="SSF51905">
    <property type="entry name" value="FAD/NAD(P)-binding domain"/>
    <property type="match status" value="1"/>
</dbReference>
<evidence type="ECO:0000256" key="6">
    <source>
        <dbReference type="ARBA" id="ARBA00023002"/>
    </source>
</evidence>
<dbReference type="Gene3D" id="3.50.50.100">
    <property type="match status" value="1"/>
</dbReference>
<keyword evidence="9" id="KW-0175">Coiled coil</keyword>
<keyword evidence="3" id="KW-0285">Flavoprotein</keyword>
<feature type="domain" description="DUF632" evidence="11">
    <location>
        <begin position="17"/>
        <end position="220"/>
    </location>
</feature>
<keyword evidence="6" id="KW-0560">Oxidoreductase</keyword>
<keyword evidence="14" id="KW-1185">Reference proteome</keyword>
<reference evidence="13" key="1">
    <citation type="submission" date="2022-02" db="EMBL/GenBank/DDBJ databases">
        <authorList>
            <person name="Henning P.M."/>
            <person name="McCubbin A.G."/>
            <person name="Shore J.S."/>
        </authorList>
    </citation>
    <scope>NUCLEOTIDE SEQUENCE</scope>
    <source>
        <strain evidence="13">F60SS</strain>
        <tissue evidence="13">Leaves</tissue>
    </source>
</reference>
<accession>A0A9Q0JJX5</accession>
<evidence type="ECO:0000256" key="4">
    <source>
        <dbReference type="ARBA" id="ARBA00022827"/>
    </source>
</evidence>
<dbReference type="GO" id="GO:0009507">
    <property type="term" value="C:chloroplast"/>
    <property type="evidence" value="ECO:0007669"/>
    <property type="project" value="TreeGrafter"/>
</dbReference>
<protein>
    <recommendedName>
        <fullName evidence="8">demethylphylloquinone reductase</fullName>
        <ecNumber evidence="8">1.6.5.12</ecNumber>
    </recommendedName>
</protein>
<dbReference type="Pfam" id="PF07992">
    <property type="entry name" value="Pyr_redox_2"/>
    <property type="match status" value="1"/>
</dbReference>
<name>A0A9Q0JJX5_9ROSI</name>
<organism evidence="13 14">
    <name type="scientific">Turnera subulata</name>
    <dbReference type="NCBI Taxonomy" id="218843"/>
    <lineage>
        <taxon>Eukaryota</taxon>
        <taxon>Viridiplantae</taxon>
        <taxon>Streptophyta</taxon>
        <taxon>Embryophyta</taxon>
        <taxon>Tracheophyta</taxon>
        <taxon>Spermatophyta</taxon>
        <taxon>Magnoliopsida</taxon>
        <taxon>eudicotyledons</taxon>
        <taxon>Gunneridae</taxon>
        <taxon>Pentapetalae</taxon>
        <taxon>rosids</taxon>
        <taxon>fabids</taxon>
        <taxon>Malpighiales</taxon>
        <taxon>Passifloraceae</taxon>
        <taxon>Turnera</taxon>
    </lineage>
</organism>
<dbReference type="InterPro" id="IPR006867">
    <property type="entry name" value="DUF632"/>
</dbReference>
<feature type="region of interest" description="Disordered" evidence="10">
    <location>
        <begin position="624"/>
        <end position="643"/>
    </location>
</feature>
<dbReference type="EMBL" id="JAKUCV010001967">
    <property type="protein sequence ID" value="KAJ4844364.1"/>
    <property type="molecule type" value="Genomic_DNA"/>
</dbReference>
<evidence type="ECO:0000256" key="5">
    <source>
        <dbReference type="ARBA" id="ARBA00022857"/>
    </source>
</evidence>
<dbReference type="FunFam" id="3.50.50.100:FF:000010">
    <property type="entry name" value="Alternative NAD(P)H-ubiquinone oxidoreductase C1, chloroplastic/mitochondrial"/>
    <property type="match status" value="1"/>
</dbReference>
<feature type="coiled-coil region" evidence="9">
    <location>
        <begin position="220"/>
        <end position="290"/>
    </location>
</feature>
<comment type="catalytic activity">
    <reaction evidence="7">
        <text>demethylphylloquinone + NADPH + H(+) = demethylphylloquinol + NADP(+)</text>
        <dbReference type="Rhea" id="RHEA:47744"/>
        <dbReference type="ChEBI" id="CHEBI:15378"/>
        <dbReference type="ChEBI" id="CHEBI:31087"/>
        <dbReference type="ChEBI" id="CHEBI:57783"/>
        <dbReference type="ChEBI" id="CHEBI:58349"/>
        <dbReference type="ChEBI" id="CHEBI:87844"/>
        <dbReference type="EC" id="1.6.5.12"/>
    </reaction>
</comment>
<gene>
    <name evidence="13" type="ORF">Tsubulata_029728</name>
</gene>
<feature type="domain" description="FAD/NAD(P)-binding" evidence="12">
    <location>
        <begin position="388"/>
        <end position="743"/>
    </location>
</feature>
<dbReference type="EC" id="1.6.5.12" evidence="8"/>
<comment type="caution">
    <text evidence="13">The sequence shown here is derived from an EMBL/GenBank/DDBJ whole genome shotgun (WGS) entry which is preliminary data.</text>
</comment>
<dbReference type="PANTHER" id="PTHR42913:SF4">
    <property type="entry name" value="ALTERNATIVE NAD(P)H-UBIQUINONE OXIDOREDUCTASE C1, CHLOROPLASTIC_MITOCHONDRIAL"/>
    <property type="match status" value="1"/>
</dbReference>
<dbReference type="GO" id="GO:0019646">
    <property type="term" value="P:aerobic electron transport chain"/>
    <property type="evidence" value="ECO:0007669"/>
    <property type="project" value="TreeGrafter"/>
</dbReference>
<evidence type="ECO:0000259" key="12">
    <source>
        <dbReference type="Pfam" id="PF07992"/>
    </source>
</evidence>
<evidence type="ECO:0000313" key="13">
    <source>
        <dbReference type="EMBL" id="KAJ4844364.1"/>
    </source>
</evidence>